<dbReference type="OrthoDB" id="1121796at2"/>
<keyword evidence="2" id="KW-1185">Reference proteome</keyword>
<name>A0A4Q1JIK3_9BACT</name>
<evidence type="ECO:0000313" key="2">
    <source>
        <dbReference type="Proteomes" id="UP000289703"/>
    </source>
</evidence>
<proteinExistence type="predicted"/>
<comment type="caution">
    <text evidence="1">The sequence shown here is derived from an EMBL/GenBank/DDBJ whole genome shotgun (WGS) entry which is preliminary data.</text>
</comment>
<organism evidence="1 2">
    <name type="scientific">Ancylomarina salipaludis</name>
    <dbReference type="NCBI Taxonomy" id="2501299"/>
    <lineage>
        <taxon>Bacteria</taxon>
        <taxon>Pseudomonadati</taxon>
        <taxon>Bacteroidota</taxon>
        <taxon>Bacteroidia</taxon>
        <taxon>Marinilabiliales</taxon>
        <taxon>Marinifilaceae</taxon>
        <taxon>Ancylomarina</taxon>
    </lineage>
</organism>
<sequence length="116" mass="13351">MKRRIIRITMIGMLIGFCISPSILKSQLVQPCNPVSFLFESDMQYAINFNNWFSIDHFFGSDWSSEENEKTEAASLKSKLEIKSEMKSSKDSAVLKVNRGPLKNFRNKTVIIQTRI</sequence>
<dbReference type="EMBL" id="SAXA01000016">
    <property type="protein sequence ID" value="RXQ89048.1"/>
    <property type="molecule type" value="Genomic_DNA"/>
</dbReference>
<dbReference type="RefSeq" id="WP_129255425.1">
    <property type="nucleotide sequence ID" value="NZ_SAXA01000016.1"/>
</dbReference>
<evidence type="ECO:0000313" key="1">
    <source>
        <dbReference type="EMBL" id="RXQ89048.1"/>
    </source>
</evidence>
<protein>
    <submittedName>
        <fullName evidence="1">Uncharacterized protein</fullName>
    </submittedName>
</protein>
<dbReference type="AlphaFoldDB" id="A0A4Q1JIK3"/>
<accession>A0A4Q1JIK3</accession>
<reference evidence="1 2" key="1">
    <citation type="submission" date="2019-01" db="EMBL/GenBank/DDBJ databases">
        <title>Ancylomarina salipaludis sp. nov., isolated from a salt marsh.</title>
        <authorList>
            <person name="Yoon J.-H."/>
        </authorList>
    </citation>
    <scope>NUCLEOTIDE SEQUENCE [LARGE SCALE GENOMIC DNA]</scope>
    <source>
        <strain evidence="1 2">SHSM-M15</strain>
    </source>
</reference>
<gene>
    <name evidence="1" type="ORF">EO244_14565</name>
</gene>
<dbReference type="Proteomes" id="UP000289703">
    <property type="component" value="Unassembled WGS sequence"/>
</dbReference>